<dbReference type="GO" id="GO:0006352">
    <property type="term" value="P:DNA-templated transcription initiation"/>
    <property type="evidence" value="ECO:0007669"/>
    <property type="project" value="InterPro"/>
</dbReference>
<evidence type="ECO:0000256" key="1">
    <source>
        <dbReference type="ARBA" id="ARBA00005560"/>
    </source>
</evidence>
<evidence type="ECO:0000256" key="2">
    <source>
        <dbReference type="ARBA" id="ARBA00023125"/>
    </source>
</evidence>
<dbReference type="SUPFAM" id="SSF55945">
    <property type="entry name" value="TATA-box binding protein-like"/>
    <property type="match status" value="2"/>
</dbReference>
<dbReference type="AlphaFoldDB" id="A0A0F9U6E7"/>
<keyword evidence="2" id="KW-0238">DNA-binding</keyword>
<evidence type="ECO:0000256" key="3">
    <source>
        <dbReference type="ARBA" id="ARBA00023163"/>
    </source>
</evidence>
<gene>
    <name evidence="4" type="ORF">LCGC14_0644760</name>
</gene>
<dbReference type="Gene3D" id="3.30.310.10">
    <property type="entry name" value="TATA-Binding Protein"/>
    <property type="match status" value="2"/>
</dbReference>
<comment type="similarity">
    <text evidence="1">Belongs to the TBP family.</text>
</comment>
<comment type="caution">
    <text evidence="4">The sequence shown here is derived from an EMBL/GenBank/DDBJ whole genome shotgun (WGS) entry which is preliminary data.</text>
</comment>
<reference evidence="4" key="1">
    <citation type="journal article" date="2015" name="Nature">
        <title>Complex archaea that bridge the gap between prokaryotes and eukaryotes.</title>
        <authorList>
            <person name="Spang A."/>
            <person name="Saw J.H."/>
            <person name="Jorgensen S.L."/>
            <person name="Zaremba-Niedzwiedzka K."/>
            <person name="Martijn J."/>
            <person name="Lind A.E."/>
            <person name="van Eijk R."/>
            <person name="Schleper C."/>
            <person name="Guy L."/>
            <person name="Ettema T.J."/>
        </authorList>
    </citation>
    <scope>NUCLEOTIDE SEQUENCE</scope>
</reference>
<keyword evidence="3" id="KW-0804">Transcription</keyword>
<dbReference type="EMBL" id="LAZR01001176">
    <property type="protein sequence ID" value="KKN49248.1"/>
    <property type="molecule type" value="Genomic_DNA"/>
</dbReference>
<dbReference type="PRINTS" id="PR00686">
    <property type="entry name" value="TIFACTORIID"/>
</dbReference>
<sequence>MVLEARSNKYTSSLTYTIQNIVVKSSLNVEHDVNLSLLASTIHNTQYEKSRFPGLFIRFHNPKCVVIVFRSGKLIITGIKIFSDIDLIIERLVLQLNEVLPIEIAKESMKTEVVNIVTTANLYKEIDLNKALIKLENAVFDPEVFPGLIFKSLNPVRSSFLIFSNGKIVLMGIREEKAIEPVLIYLGRLLKRKGLFNKI</sequence>
<evidence type="ECO:0000313" key="4">
    <source>
        <dbReference type="EMBL" id="KKN49248.1"/>
    </source>
</evidence>
<accession>A0A0F9U6E7</accession>
<proteinExistence type="inferred from homology"/>
<protein>
    <recommendedName>
        <fullName evidence="5">TATA-box-binding protein</fullName>
    </recommendedName>
</protein>
<dbReference type="InterPro" id="IPR012295">
    <property type="entry name" value="TBP_dom_sf"/>
</dbReference>
<name>A0A0F9U6E7_9ZZZZ</name>
<organism evidence="4">
    <name type="scientific">marine sediment metagenome</name>
    <dbReference type="NCBI Taxonomy" id="412755"/>
    <lineage>
        <taxon>unclassified sequences</taxon>
        <taxon>metagenomes</taxon>
        <taxon>ecological metagenomes</taxon>
    </lineage>
</organism>
<evidence type="ECO:0008006" key="5">
    <source>
        <dbReference type="Google" id="ProtNLM"/>
    </source>
</evidence>
<dbReference type="Pfam" id="PF00352">
    <property type="entry name" value="TBP"/>
    <property type="match status" value="2"/>
</dbReference>
<dbReference type="PANTHER" id="PTHR10126">
    <property type="entry name" value="TATA-BOX BINDING PROTEIN"/>
    <property type="match status" value="1"/>
</dbReference>
<dbReference type="InterPro" id="IPR000814">
    <property type="entry name" value="TBP"/>
</dbReference>
<dbReference type="HAMAP" id="MF_00408">
    <property type="entry name" value="TATA_bind_prot_arch"/>
    <property type="match status" value="1"/>
</dbReference>
<dbReference type="GO" id="GO:0003677">
    <property type="term" value="F:DNA binding"/>
    <property type="evidence" value="ECO:0007669"/>
    <property type="project" value="UniProtKB-KW"/>
</dbReference>